<feature type="compositionally biased region" description="Basic and acidic residues" evidence="1">
    <location>
        <begin position="261"/>
        <end position="279"/>
    </location>
</feature>
<feature type="compositionally biased region" description="Basic and acidic residues" evidence="1">
    <location>
        <begin position="114"/>
        <end position="134"/>
    </location>
</feature>
<dbReference type="AlphaFoldDB" id="A0A9P6REW8"/>
<evidence type="ECO:0000256" key="1">
    <source>
        <dbReference type="SAM" id="MobiDB-lite"/>
    </source>
</evidence>
<feature type="compositionally biased region" description="Basic and acidic residues" evidence="1">
    <location>
        <begin position="736"/>
        <end position="747"/>
    </location>
</feature>
<feature type="compositionally biased region" description="Basic and acidic residues" evidence="1">
    <location>
        <begin position="1021"/>
        <end position="1033"/>
    </location>
</feature>
<feature type="compositionally biased region" description="Acidic residues" evidence="1">
    <location>
        <begin position="583"/>
        <end position="603"/>
    </location>
</feature>
<feature type="compositionally biased region" description="Low complexity" evidence="1">
    <location>
        <begin position="991"/>
        <end position="1004"/>
    </location>
</feature>
<dbReference type="Proteomes" id="UP000738325">
    <property type="component" value="Unassembled WGS sequence"/>
</dbReference>
<feature type="compositionally biased region" description="Polar residues" evidence="1">
    <location>
        <begin position="639"/>
        <end position="654"/>
    </location>
</feature>
<feature type="compositionally biased region" description="Basic and acidic residues" evidence="1">
    <location>
        <begin position="43"/>
        <end position="54"/>
    </location>
</feature>
<feature type="compositionally biased region" description="Acidic residues" evidence="1">
    <location>
        <begin position="613"/>
        <end position="625"/>
    </location>
</feature>
<feature type="compositionally biased region" description="Basic and acidic residues" evidence="1">
    <location>
        <begin position="359"/>
        <end position="369"/>
    </location>
</feature>
<dbReference type="OrthoDB" id="2422815at2759"/>
<feature type="region of interest" description="Disordered" evidence="1">
    <location>
        <begin position="575"/>
        <end position="787"/>
    </location>
</feature>
<evidence type="ECO:0000313" key="2">
    <source>
        <dbReference type="EMBL" id="KAG0317496.1"/>
    </source>
</evidence>
<evidence type="ECO:0000313" key="3">
    <source>
        <dbReference type="Proteomes" id="UP000738325"/>
    </source>
</evidence>
<feature type="compositionally biased region" description="Low complexity" evidence="1">
    <location>
        <begin position="923"/>
        <end position="947"/>
    </location>
</feature>
<feature type="compositionally biased region" description="Polar residues" evidence="1">
    <location>
        <begin position="750"/>
        <end position="763"/>
    </location>
</feature>
<feature type="compositionally biased region" description="Polar residues" evidence="1">
    <location>
        <begin position="725"/>
        <end position="734"/>
    </location>
</feature>
<name>A0A9P6REW8_9FUNG</name>
<gene>
    <name evidence="2" type="ORF">BGZ99_006281</name>
</gene>
<protein>
    <submittedName>
        <fullName evidence="2">Uncharacterized protein</fullName>
    </submittedName>
</protein>
<feature type="region of interest" description="Disordered" evidence="1">
    <location>
        <begin position="1"/>
        <end position="381"/>
    </location>
</feature>
<reference evidence="2" key="1">
    <citation type="journal article" date="2020" name="Fungal Divers.">
        <title>Resolving the Mortierellaceae phylogeny through synthesis of multi-gene phylogenetics and phylogenomics.</title>
        <authorList>
            <person name="Vandepol N."/>
            <person name="Liber J."/>
            <person name="Desiro A."/>
            <person name="Na H."/>
            <person name="Kennedy M."/>
            <person name="Barry K."/>
            <person name="Grigoriev I.V."/>
            <person name="Miller A.N."/>
            <person name="O'Donnell K."/>
            <person name="Stajich J.E."/>
            <person name="Bonito G."/>
        </authorList>
    </citation>
    <scope>NUCLEOTIDE SEQUENCE</scope>
    <source>
        <strain evidence="2">REB-010B</strain>
    </source>
</reference>
<feature type="compositionally biased region" description="Polar residues" evidence="1">
    <location>
        <begin position="67"/>
        <end position="79"/>
    </location>
</feature>
<proteinExistence type="predicted"/>
<feature type="compositionally biased region" description="Basic and acidic residues" evidence="1">
    <location>
        <begin position="626"/>
        <end position="636"/>
    </location>
</feature>
<feature type="region of interest" description="Disordered" evidence="1">
    <location>
        <begin position="923"/>
        <end position="1033"/>
    </location>
</feature>
<feature type="compositionally biased region" description="Basic and acidic residues" evidence="1">
    <location>
        <begin position="1005"/>
        <end position="1014"/>
    </location>
</feature>
<organism evidence="2 3">
    <name type="scientific">Dissophora globulifera</name>
    <dbReference type="NCBI Taxonomy" id="979702"/>
    <lineage>
        <taxon>Eukaryota</taxon>
        <taxon>Fungi</taxon>
        <taxon>Fungi incertae sedis</taxon>
        <taxon>Mucoromycota</taxon>
        <taxon>Mortierellomycotina</taxon>
        <taxon>Mortierellomycetes</taxon>
        <taxon>Mortierellales</taxon>
        <taxon>Mortierellaceae</taxon>
        <taxon>Dissophora</taxon>
    </lineage>
</organism>
<keyword evidence="3" id="KW-1185">Reference proteome</keyword>
<accession>A0A9P6REW8</accession>
<dbReference type="EMBL" id="JAAAIP010000420">
    <property type="protein sequence ID" value="KAG0317496.1"/>
    <property type="molecule type" value="Genomic_DNA"/>
</dbReference>
<feature type="compositionally biased region" description="Pro residues" evidence="1">
    <location>
        <begin position="948"/>
        <end position="963"/>
    </location>
</feature>
<feature type="compositionally biased region" description="Polar residues" evidence="1">
    <location>
        <begin position="662"/>
        <end position="685"/>
    </location>
</feature>
<sequence>MANSAHAQTPSPAMSANKPMTGGSPSPAPSLSSASVAPQAASDFERDQIDDTINKHRQPQQPQQHRGTLSNSDNVQPRSPTYIRYSPSVPTAPGTGSAPERGPGTNLYNGELHQPADEQRSYYRGRSGLEHGPGRDPQQVRDGGYVDPRERHQPPSPYHPDASYYNGPTSTWSRAASPPGGQGSFKHLSFTRHGPGLHPRSSPPHHSYTSRPQNPDMAVVQGMYPPSAHVLPGAPRANHVPDSYQAKRHRNDSDSDAYSDYEARYRHGHDIKSHRDREPYLPPSSYQYADPNIKPHGYGDSSRDYHRHYHHHSTLGYSALMPPEGLSELAPRPPRYSMDEDSGSGSTHHMQTHIMHGQSKRESARKGEPFKIQSARGTPKGPLPIDVQISLLSSVLKHDPFNCAIRKTTKAWELISREQGIRARTCSRRFDNIIQASIAGRDRPVGTEEQQVTKKRLLEQLFEMMNQPQALKRMQKKRRYRSEDTDRRLLQETIRLNPFAQKVGQVAKAWEDVRDALNMKVHARQCIRRVNRMVKPYQLRERMYKGNIPDEMKEANDDLVKQVIQLMRLAGQGGSLDDACNSNDEDSNSCISDSDEQDQEDAYIDPKEQDHIQEDDELEDDEDDEMASRSESEQRHQAQRMQEGSNQPKATTPLSPAAHDQYSPSTQPATPSFTAQSQGALSASATPAKRGRPRNPAPTAQHIRPSSHAPSVGSALTGESEASESKASQPSTNDGPDIKGEAAREHGSVLQRTPLSSPTSMRASSAGGGPEPEHGRAYPPGDNVESNEYRRPIKHARTDSRGAHDIHHGHDRDETAYNRYANIPNSGRGPAAASHGRSLAPSHDMTLDSYVHRGQHAGLDGAPVADVMAMHAGPSAQQYREVVNELHSMRDYLAQMDERRRAEMDKQMSMMYTIEKLQHQVQQQQQQLGQLQHQLRYGHPSSSLSSQPGPPPPSQQQPTPSPLSPAHSYQQSPHPPSGPQGSATPSGGRYSATPLPAGGPPLSLSDRHSSEMVHHVSYSRSDTHYAPRDRDLR</sequence>
<feature type="compositionally biased region" description="Polar residues" evidence="1">
    <location>
        <begin position="1"/>
        <end position="14"/>
    </location>
</feature>
<feature type="compositionally biased region" description="Low complexity" evidence="1">
    <location>
        <begin position="29"/>
        <end position="42"/>
    </location>
</feature>
<comment type="caution">
    <text evidence="2">The sequence shown here is derived from an EMBL/GenBank/DDBJ whole genome shotgun (WGS) entry which is preliminary data.</text>
</comment>